<dbReference type="Pfam" id="PF22673">
    <property type="entry name" value="MCP-like_PDC_1"/>
    <property type="match status" value="1"/>
</dbReference>
<dbReference type="GO" id="GO:0007165">
    <property type="term" value="P:signal transduction"/>
    <property type="evidence" value="ECO:0007669"/>
    <property type="project" value="UniProtKB-KW"/>
</dbReference>
<dbReference type="SMART" id="SM00283">
    <property type="entry name" value="MA"/>
    <property type="match status" value="1"/>
</dbReference>
<dbReference type="Gene3D" id="3.30.450.20">
    <property type="entry name" value="PAS domain"/>
    <property type="match status" value="1"/>
</dbReference>
<dbReference type="SUPFAM" id="SSF58104">
    <property type="entry name" value="Methyl-accepting chemotaxis protein (MCP) signaling domain"/>
    <property type="match status" value="1"/>
</dbReference>
<evidence type="ECO:0000313" key="5">
    <source>
        <dbReference type="Proteomes" id="UP000199230"/>
    </source>
</evidence>
<evidence type="ECO:0000256" key="1">
    <source>
        <dbReference type="ARBA" id="ARBA00023224"/>
    </source>
</evidence>
<dbReference type="PROSITE" id="PS50111">
    <property type="entry name" value="CHEMOTAXIS_TRANSDUC_2"/>
    <property type="match status" value="1"/>
</dbReference>
<dbReference type="EMBL" id="FNPV01000007">
    <property type="protein sequence ID" value="SDZ05140.1"/>
    <property type="molecule type" value="Genomic_DNA"/>
</dbReference>
<dbReference type="CDD" id="cd12913">
    <property type="entry name" value="PDC1_MCP_like"/>
    <property type="match status" value="1"/>
</dbReference>
<dbReference type="InterPro" id="IPR004089">
    <property type="entry name" value="MCPsignal_dom"/>
</dbReference>
<dbReference type="Proteomes" id="UP000199230">
    <property type="component" value="Unassembled WGS sequence"/>
</dbReference>
<evidence type="ECO:0000313" key="4">
    <source>
        <dbReference type="EMBL" id="SDZ05140.1"/>
    </source>
</evidence>
<dbReference type="PANTHER" id="PTHR32089">
    <property type="entry name" value="METHYL-ACCEPTING CHEMOTAXIS PROTEIN MCPB"/>
    <property type="match status" value="1"/>
</dbReference>
<proteinExistence type="predicted"/>
<sequence>MFFRKANQQNETTLSKAIKDSILIDYQVIHQAYQTIEGLEFSQKDRQQIEAHLEKLLTGNASYYGIWVVGIKNEFNDQQYQHKDHYEANGRLNTYLYRTTSGVKKMFLEGIDQEEFYTKPLETEKLQILQPFFYDLEGIPVFMTAVAKPLFIGGKKVGVVGIDIVLLGINELDDDFVHQRVSSMEAMIPKAIDVYQKNITAVIEKFALIDEKIQFIKNHSEQIDASVLEVSKAIEEVAVGAMDQAKEIEQGVELTAALGQMIDQSISESNHINHISQQLSKEKDQGMKSLTDVIEMVQSVDGEMVLVKDTIESTVNSSNEVLQANEMIKAIAEQTNLLALNASIEAARAGEAGRGFGVVAEEIKKLAEETNRFNGEIDHVINKMNDNVLNSQNTITNMLQSTKQQLDNVTKNQESFHQMSQLIEEIGSSNQAFFHLMGQIEEQKNKTVAILENLSSIAEENAAGTEEVTASTEEQAGNLSEVVQEILKLLEETHIINQILKRYTK</sequence>
<gene>
    <name evidence="4" type="ORF">SAMN05192546_107129</name>
</gene>
<dbReference type="GO" id="GO:0016020">
    <property type="term" value="C:membrane"/>
    <property type="evidence" value="ECO:0007669"/>
    <property type="project" value="InterPro"/>
</dbReference>
<reference evidence="4 5" key="1">
    <citation type="submission" date="2016-10" db="EMBL/GenBank/DDBJ databases">
        <authorList>
            <person name="de Groot N.N."/>
        </authorList>
    </citation>
    <scope>NUCLEOTIDE SEQUENCE [LARGE SCALE GENOMIC DNA]</scope>
    <source>
        <strain evidence="4 5">APO</strain>
    </source>
</reference>
<evidence type="ECO:0000259" key="3">
    <source>
        <dbReference type="PROSITE" id="PS50111"/>
    </source>
</evidence>
<evidence type="ECO:0000256" key="2">
    <source>
        <dbReference type="PROSITE-ProRule" id="PRU00284"/>
    </source>
</evidence>
<name>A0A1H3PVZ2_9FIRM</name>
<dbReference type="OrthoDB" id="9816519at2"/>
<dbReference type="PANTHER" id="PTHR32089:SF112">
    <property type="entry name" value="LYSOZYME-LIKE PROTEIN-RELATED"/>
    <property type="match status" value="1"/>
</dbReference>
<keyword evidence="1 2" id="KW-0807">Transducer</keyword>
<feature type="domain" description="Methyl-accepting transducer" evidence="3">
    <location>
        <begin position="219"/>
        <end position="476"/>
    </location>
</feature>
<dbReference type="RefSeq" id="WP_093314368.1">
    <property type="nucleotide sequence ID" value="NZ_FNPV01000007.1"/>
</dbReference>
<dbReference type="AlphaFoldDB" id="A0A1H3PVZ2"/>
<accession>A0A1H3PVZ2</accession>
<keyword evidence="5" id="KW-1185">Reference proteome</keyword>
<dbReference type="Pfam" id="PF00015">
    <property type="entry name" value="MCPsignal"/>
    <property type="match status" value="1"/>
</dbReference>
<dbReference type="Gene3D" id="1.10.287.950">
    <property type="entry name" value="Methyl-accepting chemotaxis protein"/>
    <property type="match status" value="1"/>
</dbReference>
<dbReference type="STRING" id="159292.SAMN05192546_107129"/>
<organism evidence="4 5">
    <name type="scientific">Tindallia californiensis</name>
    <dbReference type="NCBI Taxonomy" id="159292"/>
    <lineage>
        <taxon>Bacteria</taxon>
        <taxon>Bacillati</taxon>
        <taxon>Bacillota</taxon>
        <taxon>Clostridia</taxon>
        <taxon>Peptostreptococcales</taxon>
        <taxon>Tindalliaceae</taxon>
        <taxon>Tindallia</taxon>
    </lineage>
</organism>
<protein>
    <submittedName>
        <fullName evidence="4">Methyl-accepting chemotaxis protein</fullName>
    </submittedName>
</protein>